<comment type="caution">
    <text evidence="1">The sequence shown here is derived from an EMBL/GenBank/DDBJ whole genome shotgun (WGS) entry which is preliminary data.</text>
</comment>
<gene>
    <name evidence="1" type="ORF">RJT34_13919</name>
</gene>
<dbReference type="EMBL" id="JAYKXN010000003">
    <property type="protein sequence ID" value="KAK7303020.1"/>
    <property type="molecule type" value="Genomic_DNA"/>
</dbReference>
<keyword evidence="2" id="KW-1185">Reference proteome</keyword>
<dbReference type="AlphaFoldDB" id="A0AAN9PKL9"/>
<accession>A0AAN9PKL9</accession>
<proteinExistence type="predicted"/>
<protein>
    <submittedName>
        <fullName evidence="1">Uncharacterized protein</fullName>
    </submittedName>
</protein>
<evidence type="ECO:0000313" key="2">
    <source>
        <dbReference type="Proteomes" id="UP001359559"/>
    </source>
</evidence>
<dbReference type="Proteomes" id="UP001359559">
    <property type="component" value="Unassembled WGS sequence"/>
</dbReference>
<reference evidence="1 2" key="1">
    <citation type="submission" date="2024-01" db="EMBL/GenBank/DDBJ databases">
        <title>The genomes of 5 underutilized Papilionoideae crops provide insights into root nodulation and disease resistance.</title>
        <authorList>
            <person name="Yuan L."/>
        </authorList>
    </citation>
    <scope>NUCLEOTIDE SEQUENCE [LARGE SCALE GENOMIC DNA]</scope>
    <source>
        <strain evidence="1">LY-2023</strain>
        <tissue evidence="1">Leaf</tissue>
    </source>
</reference>
<evidence type="ECO:0000313" key="1">
    <source>
        <dbReference type="EMBL" id="KAK7303020.1"/>
    </source>
</evidence>
<name>A0AAN9PKL9_CLITE</name>
<sequence length="101" mass="11270">MDCSDNLTTLKFGIVSNMVEALRKSGVDAVTARAVGGRHEGAIENVEFLGLVIAKEDWKGDDAQRGNDTWVGRDSWARVCLCNFRRSPSMRGRRCSFRYGQ</sequence>
<organism evidence="1 2">
    <name type="scientific">Clitoria ternatea</name>
    <name type="common">Butterfly pea</name>
    <dbReference type="NCBI Taxonomy" id="43366"/>
    <lineage>
        <taxon>Eukaryota</taxon>
        <taxon>Viridiplantae</taxon>
        <taxon>Streptophyta</taxon>
        <taxon>Embryophyta</taxon>
        <taxon>Tracheophyta</taxon>
        <taxon>Spermatophyta</taxon>
        <taxon>Magnoliopsida</taxon>
        <taxon>eudicotyledons</taxon>
        <taxon>Gunneridae</taxon>
        <taxon>Pentapetalae</taxon>
        <taxon>rosids</taxon>
        <taxon>fabids</taxon>
        <taxon>Fabales</taxon>
        <taxon>Fabaceae</taxon>
        <taxon>Papilionoideae</taxon>
        <taxon>50 kb inversion clade</taxon>
        <taxon>NPAAA clade</taxon>
        <taxon>indigoferoid/millettioid clade</taxon>
        <taxon>Phaseoleae</taxon>
        <taxon>Clitoria</taxon>
    </lineage>
</organism>